<feature type="transmembrane region" description="Helical" evidence="1">
    <location>
        <begin position="164"/>
        <end position="186"/>
    </location>
</feature>
<protein>
    <recommendedName>
        <fullName evidence="4">Transmembrane protein</fullName>
    </recommendedName>
</protein>
<keyword evidence="3" id="KW-1185">Reference proteome</keyword>
<evidence type="ECO:0008006" key="4">
    <source>
        <dbReference type="Google" id="ProtNLM"/>
    </source>
</evidence>
<proteinExistence type="predicted"/>
<accession>A0AAE0H2J1</accession>
<feature type="transmembrane region" description="Helical" evidence="1">
    <location>
        <begin position="107"/>
        <end position="134"/>
    </location>
</feature>
<feature type="transmembrane region" description="Helical" evidence="1">
    <location>
        <begin position="318"/>
        <end position="342"/>
    </location>
</feature>
<keyword evidence="1" id="KW-0812">Transmembrane</keyword>
<keyword evidence="1" id="KW-1133">Transmembrane helix</keyword>
<keyword evidence="1" id="KW-0472">Membrane</keyword>
<feature type="transmembrane region" description="Helical" evidence="1">
    <location>
        <begin position="260"/>
        <end position="284"/>
    </location>
</feature>
<evidence type="ECO:0000256" key="1">
    <source>
        <dbReference type="SAM" id="Phobius"/>
    </source>
</evidence>
<feature type="transmembrane region" description="Helical" evidence="1">
    <location>
        <begin position="198"/>
        <end position="220"/>
    </location>
</feature>
<organism evidence="2 3">
    <name type="scientific">Cymbomonas tetramitiformis</name>
    <dbReference type="NCBI Taxonomy" id="36881"/>
    <lineage>
        <taxon>Eukaryota</taxon>
        <taxon>Viridiplantae</taxon>
        <taxon>Chlorophyta</taxon>
        <taxon>Pyramimonadophyceae</taxon>
        <taxon>Pyramimonadales</taxon>
        <taxon>Pyramimonadaceae</taxon>
        <taxon>Cymbomonas</taxon>
    </lineage>
</organism>
<dbReference type="EMBL" id="LGRX02000421">
    <property type="protein sequence ID" value="KAK3288659.1"/>
    <property type="molecule type" value="Genomic_DNA"/>
</dbReference>
<feature type="transmembrane region" description="Helical" evidence="1">
    <location>
        <begin position="21"/>
        <end position="40"/>
    </location>
</feature>
<feature type="transmembrane region" description="Helical" evidence="1">
    <location>
        <begin position="46"/>
        <end position="65"/>
    </location>
</feature>
<evidence type="ECO:0000313" key="3">
    <source>
        <dbReference type="Proteomes" id="UP001190700"/>
    </source>
</evidence>
<gene>
    <name evidence="2" type="ORF">CYMTET_3877</name>
</gene>
<comment type="caution">
    <text evidence="2">The sequence shown here is derived from an EMBL/GenBank/DDBJ whole genome shotgun (WGS) entry which is preliminary data.</text>
</comment>
<sequence>MLDTETREKKQNVIEHAWRVYLFYFFDLWQNISLFVTAVVYTPKGFIGISSSVHIVVCVVNLGLLQTVDVYGTNEARGNETKEILRLHDIPYMDRKKLIESLQKHEWINFMSVLHSVTASLDLWTLVSAVISVYTCVHRDYIYLKGHVLWVIEPCNNDMHDLGFVFATVSVFAGYNLITCFSQINMITHYGEQHTERVVYIVSPIVTFNTGLLVIVGFQHLSMLEVHSGHSVYGSIASIYYLAVCACGLFTAIARPRGGFFGFLCTLVTFVDFFFSILSSAIGFSQLVSPKHGDSGHNEELCRFFGDDEINEDQIGDLLLFSVLRAVQVFVNVIIIVCLSVLSGTRVVEPFTEEYDAKHATKRSSNARIPRSKGNVLNLYPEEGTAAYDTVGIRPKPSSARSRIRMV</sequence>
<feature type="transmembrane region" description="Helical" evidence="1">
    <location>
        <begin position="232"/>
        <end position="253"/>
    </location>
</feature>
<reference evidence="2 3" key="1">
    <citation type="journal article" date="2015" name="Genome Biol. Evol.">
        <title>Comparative Genomics of a Bacterivorous Green Alga Reveals Evolutionary Causalities and Consequences of Phago-Mixotrophic Mode of Nutrition.</title>
        <authorList>
            <person name="Burns J.A."/>
            <person name="Paasch A."/>
            <person name="Narechania A."/>
            <person name="Kim E."/>
        </authorList>
    </citation>
    <scope>NUCLEOTIDE SEQUENCE [LARGE SCALE GENOMIC DNA]</scope>
    <source>
        <strain evidence="2 3">PLY_AMNH</strain>
    </source>
</reference>
<name>A0AAE0H2J1_9CHLO</name>
<evidence type="ECO:0000313" key="2">
    <source>
        <dbReference type="EMBL" id="KAK3288659.1"/>
    </source>
</evidence>
<dbReference type="Proteomes" id="UP001190700">
    <property type="component" value="Unassembled WGS sequence"/>
</dbReference>
<dbReference type="AlphaFoldDB" id="A0AAE0H2J1"/>